<dbReference type="Proteomes" id="UP000199035">
    <property type="component" value="Unassembled WGS sequence"/>
</dbReference>
<feature type="domain" description="FilE C-terminal" evidence="2">
    <location>
        <begin position="224"/>
        <end position="388"/>
    </location>
</feature>
<sequence length="388" mass="43351">MKKKLLVKSILTLCLLDVSFSYAGEFYTIIGPDGRPMVVQQRSLLPKSKVAEVLTQQQPPAPEQKQVPDIQQPIAVAEIKSSKGLELSVDHQSLANTTAKNSNVADQALQQRVVQVASKNEEQKKDVLKPKPVIEKVVQQPSLALVVKQPEAENTDAFMSINGEKYIRNEYLEDKEFNLEGKKRFYAMPEGIIDIKHGATRLQLVEREKGVSKSIIQSLFKNNQKKESGPITLSSTYYRISQADVVDSLGQQCIQDKKIKNAKTVSLGKEVNLWPRVPLKDQFDFEIVQVSNAIQNIQINSYASRQQNPTFYWPFVVFLDANACVLEGAGGFKNHDAVASFTSHEKIEGVIHVPLKSQYILLTPLASAIDLENRALTNQGQLKLIAIR</sequence>
<keyword evidence="1" id="KW-0732">Signal</keyword>
<dbReference type="STRING" id="595670.SAMN05421643_11941"/>
<dbReference type="InterPro" id="IPR049782">
    <property type="entry name" value="FilE-like"/>
</dbReference>
<dbReference type="NCBIfam" id="NF033645">
    <property type="entry name" value="pilus_FilE"/>
    <property type="match status" value="1"/>
</dbReference>
<feature type="signal peptide" evidence="1">
    <location>
        <begin position="1"/>
        <end position="23"/>
    </location>
</feature>
<protein>
    <recommendedName>
        <fullName evidence="2">FilE C-terminal domain-containing protein</fullName>
    </recommendedName>
</protein>
<accession>A0A1H3LR72</accession>
<keyword evidence="4" id="KW-1185">Reference proteome</keyword>
<reference evidence="4" key="1">
    <citation type="submission" date="2016-10" db="EMBL/GenBank/DDBJ databases">
        <authorList>
            <person name="Varghese N."/>
            <person name="Submissions S."/>
        </authorList>
    </citation>
    <scope>NUCLEOTIDE SEQUENCE [LARGE SCALE GENOMIC DNA]</scope>
    <source>
        <strain evidence="4">ANC 5109</strain>
    </source>
</reference>
<evidence type="ECO:0000313" key="3">
    <source>
        <dbReference type="EMBL" id="SDY66355.1"/>
    </source>
</evidence>
<name>A0A1H3LR72_9GAMM</name>
<gene>
    <name evidence="3" type="ORF">SAMN05421643_11941</name>
</gene>
<organism evidence="3 4">
    <name type="scientific">Acinetobacter kyonggiensis</name>
    <dbReference type="NCBI Taxonomy" id="595670"/>
    <lineage>
        <taxon>Bacteria</taxon>
        <taxon>Pseudomonadati</taxon>
        <taxon>Pseudomonadota</taxon>
        <taxon>Gammaproteobacteria</taxon>
        <taxon>Moraxellales</taxon>
        <taxon>Moraxellaceae</taxon>
        <taxon>Acinetobacter</taxon>
    </lineage>
</organism>
<dbReference type="AlphaFoldDB" id="A0A1H3LR72"/>
<evidence type="ECO:0000259" key="2">
    <source>
        <dbReference type="Pfam" id="PF22881"/>
    </source>
</evidence>
<feature type="chain" id="PRO_5011713769" description="FilE C-terminal domain-containing protein" evidence="1">
    <location>
        <begin position="24"/>
        <end position="388"/>
    </location>
</feature>
<evidence type="ECO:0000313" key="4">
    <source>
        <dbReference type="Proteomes" id="UP000199035"/>
    </source>
</evidence>
<dbReference type="RefSeq" id="WP_092691671.1">
    <property type="nucleotide sequence ID" value="NZ_FNPK01000019.1"/>
</dbReference>
<evidence type="ECO:0000256" key="1">
    <source>
        <dbReference type="SAM" id="SignalP"/>
    </source>
</evidence>
<dbReference type="Pfam" id="PF22881">
    <property type="entry name" value="FilE_C"/>
    <property type="match status" value="1"/>
</dbReference>
<dbReference type="InterPro" id="IPR055226">
    <property type="entry name" value="FilE_C"/>
</dbReference>
<proteinExistence type="predicted"/>
<dbReference type="EMBL" id="FNPK01000019">
    <property type="protein sequence ID" value="SDY66355.1"/>
    <property type="molecule type" value="Genomic_DNA"/>
</dbReference>